<dbReference type="GO" id="GO:0050660">
    <property type="term" value="F:flavin adenine dinucleotide binding"/>
    <property type="evidence" value="ECO:0007669"/>
    <property type="project" value="TreeGrafter"/>
</dbReference>
<dbReference type="SUPFAM" id="SSF52518">
    <property type="entry name" value="Thiamin diphosphate-binding fold (THDP-binding)"/>
    <property type="match status" value="2"/>
</dbReference>
<reference evidence="5 6" key="1">
    <citation type="submission" date="2017-04" db="EMBL/GenBank/DDBJ databases">
        <authorList>
            <person name="Afonso C.L."/>
            <person name="Miller P.J."/>
            <person name="Scott M.A."/>
            <person name="Spackman E."/>
            <person name="Goraichik I."/>
            <person name="Dimitrov K.M."/>
            <person name="Suarez D.L."/>
            <person name="Swayne D.E."/>
        </authorList>
    </citation>
    <scope>NUCLEOTIDE SEQUENCE [LARGE SCALE GENOMIC DNA]</scope>
    <source>
        <strain evidence="5 6">DSM 43828</strain>
    </source>
</reference>
<accession>A0A1W2FXV5</accession>
<protein>
    <submittedName>
        <fullName evidence="5">Acetolactate synthase-1/2/3 large subunit</fullName>
    </submittedName>
</protein>
<dbReference type="PANTHER" id="PTHR18968">
    <property type="entry name" value="THIAMINE PYROPHOSPHATE ENZYMES"/>
    <property type="match status" value="1"/>
</dbReference>
<dbReference type="InterPro" id="IPR011766">
    <property type="entry name" value="TPP_enzyme_TPP-bd"/>
</dbReference>
<organism evidence="5 6">
    <name type="scientific">Kibdelosporangium aridum</name>
    <dbReference type="NCBI Taxonomy" id="2030"/>
    <lineage>
        <taxon>Bacteria</taxon>
        <taxon>Bacillati</taxon>
        <taxon>Actinomycetota</taxon>
        <taxon>Actinomycetes</taxon>
        <taxon>Pseudonocardiales</taxon>
        <taxon>Pseudonocardiaceae</taxon>
        <taxon>Kibdelosporangium</taxon>
    </lineage>
</organism>
<dbReference type="CDD" id="cd07035">
    <property type="entry name" value="TPP_PYR_POX_like"/>
    <property type="match status" value="1"/>
</dbReference>
<dbReference type="InterPro" id="IPR045229">
    <property type="entry name" value="TPP_enz"/>
</dbReference>
<dbReference type="InterPro" id="IPR029061">
    <property type="entry name" value="THDP-binding"/>
</dbReference>
<keyword evidence="2" id="KW-0786">Thiamine pyrophosphate</keyword>
<dbReference type="NCBIfam" id="NF005760">
    <property type="entry name" value="PRK07586.1"/>
    <property type="match status" value="1"/>
</dbReference>
<dbReference type="EMBL" id="FWXV01000016">
    <property type="protein sequence ID" value="SMD26755.1"/>
    <property type="molecule type" value="Genomic_DNA"/>
</dbReference>
<dbReference type="CDD" id="cd02002">
    <property type="entry name" value="TPP_BFDC"/>
    <property type="match status" value="1"/>
</dbReference>
<feature type="domain" description="Thiamine pyrophosphate enzyme N-terminal TPP-binding" evidence="4">
    <location>
        <begin position="1"/>
        <end position="106"/>
    </location>
</feature>
<evidence type="ECO:0000313" key="5">
    <source>
        <dbReference type="EMBL" id="SMD26755.1"/>
    </source>
</evidence>
<proteinExistence type="inferred from homology"/>
<dbReference type="Pfam" id="PF02775">
    <property type="entry name" value="TPP_enzyme_C"/>
    <property type="match status" value="1"/>
</dbReference>
<dbReference type="GO" id="GO:0003984">
    <property type="term" value="F:acetolactate synthase activity"/>
    <property type="evidence" value="ECO:0007669"/>
    <property type="project" value="TreeGrafter"/>
</dbReference>
<keyword evidence="6" id="KW-1185">Reference proteome</keyword>
<comment type="similarity">
    <text evidence="1">Belongs to the TPP enzyme family.</text>
</comment>
<dbReference type="AlphaFoldDB" id="A0A1W2FXV5"/>
<dbReference type="OrthoDB" id="2443624at2"/>
<dbReference type="Gene3D" id="3.40.50.970">
    <property type="match status" value="2"/>
</dbReference>
<dbReference type="GO" id="GO:0000287">
    <property type="term" value="F:magnesium ion binding"/>
    <property type="evidence" value="ECO:0007669"/>
    <property type="project" value="UniProtKB-ARBA"/>
</dbReference>
<feature type="domain" description="Thiamine pyrophosphate enzyme TPP-binding" evidence="3">
    <location>
        <begin position="379"/>
        <end position="507"/>
    </location>
</feature>
<dbReference type="Proteomes" id="UP000192674">
    <property type="component" value="Unassembled WGS sequence"/>
</dbReference>
<evidence type="ECO:0000256" key="1">
    <source>
        <dbReference type="ARBA" id="ARBA00007812"/>
    </source>
</evidence>
<evidence type="ECO:0000259" key="3">
    <source>
        <dbReference type="Pfam" id="PF02775"/>
    </source>
</evidence>
<dbReference type="RefSeq" id="WP_084434457.1">
    <property type="nucleotide sequence ID" value="NZ_FWXV01000016.1"/>
</dbReference>
<dbReference type="InterPro" id="IPR012001">
    <property type="entry name" value="Thiamin_PyroP_enz_TPP-bd_dom"/>
</dbReference>
<sequence>MNGAQALLRTLVDAGVNVCFGNPGTSEMHFVAALDSVPEMRGILGLFEGAVTGAADGYARMADKPAATLLHLGPGLANGLANLHNARRARTGIVNVVGDHATYHKQYDAPLESDIEALANTVGWTRTSGSTEALATDAAEAVKAAQAGQIATLILPADVSWGDGGVPAAPLPPPVRPTVAETTVQAIVDVLKSGESTVILLGNVGTRERAIRAANRISQATGVKLFAETFPTRIERGAGVPALERLGYLAEQVTWQLTDVRHLVLAGAKSPVSFFAYPGKASDLVPDNCKVHVLAEPADDITAALEAVADVVALGVEPVVQEAKRPELPTGDLTPQNWVDVIGALLPENAVIVDESNTSGLLLPVATAGAPKHDVLTLTGGSIGFGLPNAVGAAVACPARPIICLQADGSAMYTASALWTMAREGLNVTTVILSNRSYAILKLELQRVGAESTGPKALDWLDLSRPDLDFVSLATGMGIPATRAATAEELADQFREAQAQPGPHVIEASIPTLF</sequence>
<dbReference type="GO" id="GO:0030976">
    <property type="term" value="F:thiamine pyrophosphate binding"/>
    <property type="evidence" value="ECO:0007669"/>
    <property type="project" value="InterPro"/>
</dbReference>
<dbReference type="Pfam" id="PF02776">
    <property type="entry name" value="TPP_enzyme_N"/>
    <property type="match status" value="1"/>
</dbReference>
<evidence type="ECO:0000313" key="6">
    <source>
        <dbReference type="Proteomes" id="UP000192674"/>
    </source>
</evidence>
<gene>
    <name evidence="5" type="ORF">SAMN05661093_10341</name>
</gene>
<evidence type="ECO:0000256" key="2">
    <source>
        <dbReference type="ARBA" id="ARBA00023052"/>
    </source>
</evidence>
<evidence type="ECO:0000259" key="4">
    <source>
        <dbReference type="Pfam" id="PF02776"/>
    </source>
</evidence>
<dbReference type="PANTHER" id="PTHR18968:SF86">
    <property type="entry name" value="ACETOLACTATE SYNTHASE LARGE SUBUNIT ILVX-RELATED"/>
    <property type="match status" value="1"/>
</dbReference>
<name>A0A1W2FXV5_KIBAR</name>